<evidence type="ECO:0000313" key="2">
    <source>
        <dbReference type="Proteomes" id="UP001472677"/>
    </source>
</evidence>
<comment type="caution">
    <text evidence="1">The sequence shown here is derived from an EMBL/GenBank/DDBJ whole genome shotgun (WGS) entry which is preliminary data.</text>
</comment>
<sequence>MMAQKHLHELLEEDQEPFVLKKFIADRRCQLKKSSPQTHLQIKKRKPITQSSSFASNFCKNACFLSFHDTATDPGKSPLFEFPSPVKSPCKSPNAIFLNIPARTAALLLESALRIQKKSSSKSKNNGTSSGLFGSILKRLTLRSRNRKRGIANDGAEVSVKDILRWDSTVGKNDPGQRRTLLATEDLSGRPSSAVWSEKSMDVDLDTSCSCSHGSEDFEEVFVSRNVLQSNSAFDSFDKHFCESPFHFVLQKSPSFGHGTPLFSSPTTSPNRRQKEDKENYETESFGNLQVEEEEEEKEQCSPVSVLDPLFEDDDDRHVDDENDEDDNDNDNNADENEGFDLECSFANVQRAKQQLLHKLRRFEKLAKLDPIELEKRMLEHDDDDDDDYGICDLDKEDELENELVSSDSEMNIDVIIQEVLKSSFGNGARLPDSMKRLLCDLVSEEETDMGRETVAQRVCKRLEAWKHVESSTIDMMVGQDFRRSQIDGWKGDQEQTKETAASELEYAIFGLLMEELSEELVCLPGI</sequence>
<keyword evidence="2" id="KW-1185">Reference proteome</keyword>
<name>A0ABR2ALR1_9ROSI</name>
<accession>A0ABR2ALR1</accession>
<dbReference type="EMBL" id="JBBPBM010000531">
    <property type="protein sequence ID" value="KAK8494412.1"/>
    <property type="molecule type" value="Genomic_DNA"/>
</dbReference>
<reference evidence="1 2" key="1">
    <citation type="journal article" date="2024" name="G3 (Bethesda)">
        <title>Genome assembly of Hibiscus sabdariffa L. provides insights into metabolisms of medicinal natural products.</title>
        <authorList>
            <person name="Kim T."/>
        </authorList>
    </citation>
    <scope>NUCLEOTIDE SEQUENCE [LARGE SCALE GENOMIC DNA]</scope>
    <source>
        <strain evidence="1">TK-2024</strain>
        <tissue evidence="1">Old leaves</tissue>
    </source>
</reference>
<gene>
    <name evidence="1" type="ORF">V6N12_035198</name>
</gene>
<organism evidence="1 2">
    <name type="scientific">Hibiscus sabdariffa</name>
    <name type="common">roselle</name>
    <dbReference type="NCBI Taxonomy" id="183260"/>
    <lineage>
        <taxon>Eukaryota</taxon>
        <taxon>Viridiplantae</taxon>
        <taxon>Streptophyta</taxon>
        <taxon>Embryophyta</taxon>
        <taxon>Tracheophyta</taxon>
        <taxon>Spermatophyta</taxon>
        <taxon>Magnoliopsida</taxon>
        <taxon>eudicotyledons</taxon>
        <taxon>Gunneridae</taxon>
        <taxon>Pentapetalae</taxon>
        <taxon>rosids</taxon>
        <taxon>malvids</taxon>
        <taxon>Malvales</taxon>
        <taxon>Malvaceae</taxon>
        <taxon>Malvoideae</taxon>
        <taxon>Hibiscus</taxon>
    </lineage>
</organism>
<dbReference type="Proteomes" id="UP001472677">
    <property type="component" value="Unassembled WGS sequence"/>
</dbReference>
<protein>
    <submittedName>
        <fullName evidence="1">Uncharacterized protein</fullName>
    </submittedName>
</protein>
<dbReference type="PANTHER" id="PTHR33623">
    <property type="entry name" value="OS04G0572500 PROTEIN"/>
    <property type="match status" value="1"/>
</dbReference>
<dbReference type="PANTHER" id="PTHR33623:SF5">
    <property type="entry name" value="HISTONE-LYSINE N-METHYLTRANSFERASE SETD1B-LIKE PROTEIN"/>
    <property type="match status" value="1"/>
</dbReference>
<evidence type="ECO:0000313" key="1">
    <source>
        <dbReference type="EMBL" id="KAK8494412.1"/>
    </source>
</evidence>
<proteinExistence type="predicted"/>